<dbReference type="PROSITE" id="PS51257">
    <property type="entry name" value="PROKAR_LIPOPROTEIN"/>
    <property type="match status" value="1"/>
</dbReference>
<protein>
    <recommendedName>
        <fullName evidence="5">Lipoprotein</fullName>
    </recommendedName>
</protein>
<feature type="region of interest" description="Disordered" evidence="1">
    <location>
        <begin position="26"/>
        <end position="46"/>
    </location>
</feature>
<dbReference type="EMBL" id="JAAMOX010000002">
    <property type="protein sequence ID" value="NIH54423.1"/>
    <property type="molecule type" value="Genomic_DNA"/>
</dbReference>
<evidence type="ECO:0008006" key="5">
    <source>
        <dbReference type="Google" id="ProtNLM"/>
    </source>
</evidence>
<feature type="compositionally biased region" description="Low complexity" evidence="1">
    <location>
        <begin position="26"/>
        <end position="38"/>
    </location>
</feature>
<feature type="chain" id="PRO_5030937137" description="Lipoprotein" evidence="2">
    <location>
        <begin position="26"/>
        <end position="241"/>
    </location>
</feature>
<keyword evidence="4" id="KW-1185">Reference proteome</keyword>
<organism evidence="3 4">
    <name type="scientific">Lysinibacter cavernae</name>
    <dbReference type="NCBI Taxonomy" id="1640652"/>
    <lineage>
        <taxon>Bacteria</taxon>
        <taxon>Bacillati</taxon>
        <taxon>Actinomycetota</taxon>
        <taxon>Actinomycetes</taxon>
        <taxon>Micrococcales</taxon>
        <taxon>Microbacteriaceae</taxon>
        <taxon>Lysinibacter</taxon>
    </lineage>
</organism>
<accession>A0A7X5R2E0</accession>
<dbReference type="RefSeq" id="WP_167150804.1">
    <property type="nucleotide sequence ID" value="NZ_JAAMOX010000002.1"/>
</dbReference>
<sequence length="241" mass="25112">MNSKSAHVTAGLLITVLALTGCATSASPEAASSSPATTKMPSATPTQERVAAWETFTTDDGVFSFEHPAEWTVEATRPDTGFAENNVWDVKVMDASGTVAASLTSGNGGIGGACGGEQVVPITVIDSQDMTLPAGASANGQDGVTPRFQFTALERPGNVVASVGITNTEAQTESCMFYNLFAVPDTSLALIGFADQTMIGPFSENSPLIPAFATIDEAKAFMDTDVYKDLKRMITSLQITP</sequence>
<evidence type="ECO:0000256" key="2">
    <source>
        <dbReference type="SAM" id="SignalP"/>
    </source>
</evidence>
<dbReference type="Proteomes" id="UP000541033">
    <property type="component" value="Unassembled WGS sequence"/>
</dbReference>
<gene>
    <name evidence="3" type="ORF">FHX76_002319</name>
</gene>
<comment type="caution">
    <text evidence="3">The sequence shown here is derived from an EMBL/GenBank/DDBJ whole genome shotgun (WGS) entry which is preliminary data.</text>
</comment>
<dbReference type="AlphaFoldDB" id="A0A7X5R2E0"/>
<proteinExistence type="predicted"/>
<name>A0A7X5R2E0_9MICO</name>
<evidence type="ECO:0000313" key="3">
    <source>
        <dbReference type="EMBL" id="NIH54423.1"/>
    </source>
</evidence>
<evidence type="ECO:0000313" key="4">
    <source>
        <dbReference type="Proteomes" id="UP000541033"/>
    </source>
</evidence>
<keyword evidence="2" id="KW-0732">Signal</keyword>
<reference evidence="3 4" key="1">
    <citation type="submission" date="2020-02" db="EMBL/GenBank/DDBJ databases">
        <title>Sequencing the genomes of 1000 actinobacteria strains.</title>
        <authorList>
            <person name="Klenk H.-P."/>
        </authorList>
    </citation>
    <scope>NUCLEOTIDE SEQUENCE [LARGE SCALE GENOMIC DNA]</scope>
    <source>
        <strain evidence="3 4">DSM 27960</strain>
    </source>
</reference>
<feature type="signal peptide" evidence="2">
    <location>
        <begin position="1"/>
        <end position="25"/>
    </location>
</feature>
<evidence type="ECO:0000256" key="1">
    <source>
        <dbReference type="SAM" id="MobiDB-lite"/>
    </source>
</evidence>